<evidence type="ECO:0000313" key="4">
    <source>
        <dbReference type="Proteomes" id="UP000309340"/>
    </source>
</evidence>
<dbReference type="OrthoDB" id="206201at2759"/>
<dbReference type="STRING" id="329884.A0A4U0Y0F7"/>
<dbReference type="SUPFAM" id="SSF52743">
    <property type="entry name" value="Subtilisin-like"/>
    <property type="match status" value="1"/>
</dbReference>
<reference evidence="3 4" key="1">
    <citation type="submission" date="2017-03" db="EMBL/GenBank/DDBJ databases">
        <title>Genomes of endolithic fungi from Antarctica.</title>
        <authorList>
            <person name="Coleine C."/>
            <person name="Masonjones S."/>
            <person name="Stajich J.E."/>
        </authorList>
    </citation>
    <scope>NUCLEOTIDE SEQUENCE [LARGE SCALE GENOMIC DNA]</scope>
    <source>
        <strain evidence="3 4">CCFEE 5184</strain>
    </source>
</reference>
<feature type="region of interest" description="Disordered" evidence="1">
    <location>
        <begin position="343"/>
        <end position="369"/>
    </location>
</feature>
<name>A0A4U0Y0F7_9PEZI</name>
<dbReference type="Proteomes" id="UP000309340">
    <property type="component" value="Unassembled WGS sequence"/>
</dbReference>
<keyword evidence="4" id="KW-1185">Reference proteome</keyword>
<dbReference type="GO" id="GO:0004252">
    <property type="term" value="F:serine-type endopeptidase activity"/>
    <property type="evidence" value="ECO:0007669"/>
    <property type="project" value="InterPro"/>
</dbReference>
<dbReference type="Gene3D" id="3.40.50.200">
    <property type="entry name" value="Peptidase S8/S53 domain"/>
    <property type="match status" value="1"/>
</dbReference>
<dbReference type="AlphaFoldDB" id="A0A4U0Y0F7"/>
<dbReference type="GO" id="GO:0006508">
    <property type="term" value="P:proteolysis"/>
    <property type="evidence" value="ECO:0007669"/>
    <property type="project" value="InterPro"/>
</dbReference>
<dbReference type="EMBL" id="NAJQ01000006">
    <property type="protein sequence ID" value="TKA83590.1"/>
    <property type="molecule type" value="Genomic_DNA"/>
</dbReference>
<dbReference type="InterPro" id="IPR000209">
    <property type="entry name" value="Peptidase_S8/S53_dom"/>
</dbReference>
<dbReference type="InterPro" id="IPR036852">
    <property type="entry name" value="Peptidase_S8/S53_dom_sf"/>
</dbReference>
<evidence type="ECO:0000259" key="2">
    <source>
        <dbReference type="Pfam" id="PF00082"/>
    </source>
</evidence>
<feature type="region of interest" description="Disordered" evidence="1">
    <location>
        <begin position="132"/>
        <end position="163"/>
    </location>
</feature>
<feature type="domain" description="Peptidase S8/S53" evidence="2">
    <location>
        <begin position="35"/>
        <end position="86"/>
    </location>
</feature>
<sequence length="401" mass="40866">MDSGIRAIDSNYRRWVSRDSAGNIKKDKDGNEIASNFGRQVDIFAPGVDVFGASTGSDGSEFDESGTSVSTAFVAGIAALYMSFENAKNDQGVTVGFRLFSNAQEDLIDETNDKITGSPNLIANTGIQLDPSGDLPYLDAPGSQPNAKAKRSQNSKLETPVKRADATTTLDNTLSFSVEGSEAAESLPTPASASTVITVSDDSGVETLTLGTNDLVTVLPDFTKSDEFASLATAAATSNAGGTNVHMDGGCIIINGQPLCSGGNPLNIPDSGSDNAVAVVACFPADATDSSVTPSCQATVTVPRDFGDESWNADNCMVDAGGNTLSPCASTTTLSAMANPSLGQASASNTATTTTDGSATSTTSASNAQDTSQCCPSAPDCQAGLSFIDPAKCNCCPPGSF</sequence>
<evidence type="ECO:0000256" key="1">
    <source>
        <dbReference type="SAM" id="MobiDB-lite"/>
    </source>
</evidence>
<accession>A0A4U0Y0F7</accession>
<protein>
    <recommendedName>
        <fullName evidence="2">Peptidase S8/S53 domain-containing protein</fullName>
    </recommendedName>
</protein>
<organism evidence="3 4">
    <name type="scientific">Friedmanniomyces simplex</name>
    <dbReference type="NCBI Taxonomy" id="329884"/>
    <lineage>
        <taxon>Eukaryota</taxon>
        <taxon>Fungi</taxon>
        <taxon>Dikarya</taxon>
        <taxon>Ascomycota</taxon>
        <taxon>Pezizomycotina</taxon>
        <taxon>Dothideomycetes</taxon>
        <taxon>Dothideomycetidae</taxon>
        <taxon>Mycosphaerellales</taxon>
        <taxon>Teratosphaeriaceae</taxon>
        <taxon>Friedmanniomyces</taxon>
    </lineage>
</organism>
<gene>
    <name evidence="3" type="ORF">B0A55_00386</name>
</gene>
<proteinExistence type="predicted"/>
<dbReference type="Pfam" id="PF00082">
    <property type="entry name" value="Peptidase_S8"/>
    <property type="match status" value="1"/>
</dbReference>
<evidence type="ECO:0000313" key="3">
    <source>
        <dbReference type="EMBL" id="TKA83590.1"/>
    </source>
</evidence>
<comment type="caution">
    <text evidence="3">The sequence shown here is derived from an EMBL/GenBank/DDBJ whole genome shotgun (WGS) entry which is preliminary data.</text>
</comment>